<sequence>MKKVGIFVILLGLGIFLYYGFNWWQQRQAIQEMDNQELNEYLGYDDTYKKAIQLNTEEKSTSFQKGDRIGQLSVPEIEKKYPVFWGTDHETLKSGVGMYDSQWTVQPNQTGHVFLAGHRDTVFEEMGKLNIGDVVAVEFKGSTYIYQIRKLFVTEKDDRSVITKKDKSFLTISTCYPFQFVGDAPYRYIIQSELIDVKSK</sequence>
<evidence type="ECO:0000313" key="4">
    <source>
        <dbReference type="Proteomes" id="UP000831787"/>
    </source>
</evidence>
<dbReference type="InterPro" id="IPR053525">
    <property type="entry name" value="Sortase_D"/>
</dbReference>
<keyword evidence="1" id="KW-0378">Hydrolase</keyword>
<accession>A0ABY4EQK9</accession>
<evidence type="ECO:0000256" key="2">
    <source>
        <dbReference type="SAM" id="Phobius"/>
    </source>
</evidence>
<evidence type="ECO:0000256" key="1">
    <source>
        <dbReference type="ARBA" id="ARBA00022801"/>
    </source>
</evidence>
<dbReference type="SUPFAM" id="SSF63817">
    <property type="entry name" value="Sortase"/>
    <property type="match status" value="1"/>
</dbReference>
<dbReference type="InterPro" id="IPR005754">
    <property type="entry name" value="Sortase"/>
</dbReference>
<dbReference type="RefSeq" id="WP_244712865.1">
    <property type="nucleotide sequence ID" value="NZ_CP095073.1"/>
</dbReference>
<dbReference type="NCBIfam" id="TIGR01076">
    <property type="entry name" value="sortase_fam"/>
    <property type="match status" value="1"/>
</dbReference>
<dbReference type="NCBIfam" id="NF033746">
    <property type="entry name" value="class_D_sortase"/>
    <property type="match status" value="1"/>
</dbReference>
<dbReference type="CDD" id="cd05828">
    <property type="entry name" value="Sortase_D_1"/>
    <property type="match status" value="1"/>
</dbReference>
<dbReference type="Pfam" id="PF04203">
    <property type="entry name" value="Sortase"/>
    <property type="match status" value="1"/>
</dbReference>
<dbReference type="InterPro" id="IPR023365">
    <property type="entry name" value="Sortase_dom-sf"/>
</dbReference>
<proteinExistence type="predicted"/>
<organism evidence="3 4">
    <name type="scientific">Halobacillus salinarum</name>
    <dbReference type="NCBI Taxonomy" id="2932257"/>
    <lineage>
        <taxon>Bacteria</taxon>
        <taxon>Bacillati</taxon>
        <taxon>Bacillota</taxon>
        <taxon>Bacilli</taxon>
        <taxon>Bacillales</taxon>
        <taxon>Bacillaceae</taxon>
        <taxon>Halobacillus</taxon>
    </lineage>
</organism>
<protein>
    <submittedName>
        <fullName evidence="3">Class D sortase</fullName>
    </submittedName>
</protein>
<reference evidence="3 4" key="1">
    <citation type="submission" date="2022-04" db="EMBL/GenBank/DDBJ databases">
        <title>Halobacillus sp. isolated from saltern.</title>
        <authorList>
            <person name="Won M."/>
            <person name="Lee C.-M."/>
            <person name="Woen H.-Y."/>
            <person name="Kwon S.-W."/>
        </authorList>
    </citation>
    <scope>NUCLEOTIDE SEQUENCE [LARGE SCALE GENOMIC DNA]</scope>
    <source>
        <strain evidence="3 4">SSBR10-3</strain>
    </source>
</reference>
<feature type="transmembrane region" description="Helical" evidence="2">
    <location>
        <begin position="6"/>
        <end position="24"/>
    </location>
</feature>
<dbReference type="InterPro" id="IPR041999">
    <property type="entry name" value="Sortase_D_1"/>
</dbReference>
<keyword evidence="2" id="KW-0812">Transmembrane</keyword>
<name>A0ABY4EQK9_9BACI</name>
<dbReference type="Gene3D" id="2.40.260.10">
    <property type="entry name" value="Sortase"/>
    <property type="match status" value="1"/>
</dbReference>
<dbReference type="Proteomes" id="UP000831787">
    <property type="component" value="Chromosome"/>
</dbReference>
<dbReference type="EMBL" id="CP095073">
    <property type="protein sequence ID" value="UOQ45929.1"/>
    <property type="molecule type" value="Genomic_DNA"/>
</dbReference>
<keyword evidence="2" id="KW-1133">Transmembrane helix</keyword>
<gene>
    <name evidence="3" type="ORF">MUN89_08415</name>
</gene>
<keyword evidence="4" id="KW-1185">Reference proteome</keyword>
<keyword evidence="2" id="KW-0472">Membrane</keyword>
<evidence type="ECO:0000313" key="3">
    <source>
        <dbReference type="EMBL" id="UOQ45929.1"/>
    </source>
</evidence>